<feature type="region of interest" description="Disordered" evidence="1">
    <location>
        <begin position="35"/>
        <end position="69"/>
    </location>
</feature>
<gene>
    <name evidence="2" type="ORF">CARN2_2497</name>
</gene>
<name>E6PPC9_9ZZZZ</name>
<dbReference type="AlphaFoldDB" id="E6PPC9"/>
<organism evidence="2">
    <name type="scientific">mine drainage metagenome</name>
    <dbReference type="NCBI Taxonomy" id="410659"/>
    <lineage>
        <taxon>unclassified sequences</taxon>
        <taxon>metagenomes</taxon>
        <taxon>ecological metagenomes</taxon>
    </lineage>
</organism>
<reference evidence="2" key="1">
    <citation type="submission" date="2009-10" db="EMBL/GenBank/DDBJ databases">
        <title>Diversity of trophic interactions inside an arsenic-rich microbial ecosystem.</title>
        <authorList>
            <person name="Bertin P.N."/>
            <person name="Heinrich-Salmeron A."/>
            <person name="Pelletier E."/>
            <person name="Goulhen-Chollet F."/>
            <person name="Arsene-Ploetze F."/>
            <person name="Gallien S."/>
            <person name="Calteau A."/>
            <person name="Vallenet D."/>
            <person name="Casiot C."/>
            <person name="Chane-Woon-Ming B."/>
            <person name="Giloteaux L."/>
            <person name="Barakat M."/>
            <person name="Bonnefoy V."/>
            <person name="Bruneel O."/>
            <person name="Chandler M."/>
            <person name="Cleiss J."/>
            <person name="Duran R."/>
            <person name="Elbaz-Poulichet F."/>
            <person name="Fonknechten N."/>
            <person name="Lauga B."/>
            <person name="Mornico D."/>
            <person name="Ortet P."/>
            <person name="Schaeffer C."/>
            <person name="Siguier P."/>
            <person name="Alexander Thil Smith A."/>
            <person name="Van Dorsselaer A."/>
            <person name="Weissenbach J."/>
            <person name="Medigue C."/>
            <person name="Le Paslier D."/>
        </authorList>
    </citation>
    <scope>NUCLEOTIDE SEQUENCE</scope>
</reference>
<evidence type="ECO:0000256" key="1">
    <source>
        <dbReference type="SAM" id="MobiDB-lite"/>
    </source>
</evidence>
<proteinExistence type="predicted"/>
<dbReference type="EMBL" id="CABM01000031">
    <property type="protein sequence ID" value="CBH96781.1"/>
    <property type="molecule type" value="Genomic_DNA"/>
</dbReference>
<protein>
    <submittedName>
        <fullName evidence="2">Uncharacterized protein</fullName>
    </submittedName>
</protein>
<sequence length="69" mass="7065">MATSIMAVTANRPFVVSRMVNLQVCERMAAAVAKPTATHRLSSLPPVDPRGKSLSGKATASGGLGALNT</sequence>
<accession>E6PPC9</accession>
<comment type="caution">
    <text evidence="2">The sequence shown here is derived from an EMBL/GenBank/DDBJ whole genome shotgun (WGS) entry which is preliminary data.</text>
</comment>
<evidence type="ECO:0000313" key="2">
    <source>
        <dbReference type="EMBL" id="CBH96781.1"/>
    </source>
</evidence>